<reference evidence="1 2" key="1">
    <citation type="submission" date="2021-01" db="EMBL/GenBank/DDBJ databases">
        <title>Paenibacillus sp.nov. isolated from the rhizosphere soil of tomato plant.</title>
        <authorList>
            <person name="Thin K.K."/>
            <person name="Zhang X."/>
            <person name="He S."/>
        </authorList>
    </citation>
    <scope>NUCLEOTIDE SEQUENCE [LARGE SCALE GENOMIC DNA]</scope>
    <source>
        <strain evidence="1 2">DXFW5</strain>
    </source>
</reference>
<accession>A0ABS2H173</accession>
<comment type="caution">
    <text evidence="1">The sequence shown here is derived from an EMBL/GenBank/DDBJ whole genome shotgun (WGS) entry which is preliminary data.</text>
</comment>
<dbReference type="Proteomes" id="UP001516620">
    <property type="component" value="Unassembled WGS sequence"/>
</dbReference>
<dbReference type="Pfam" id="PF02620">
    <property type="entry name" value="YceD"/>
    <property type="match status" value="1"/>
</dbReference>
<dbReference type="InterPro" id="IPR003772">
    <property type="entry name" value="YceD"/>
</dbReference>
<evidence type="ECO:0000313" key="1">
    <source>
        <dbReference type="EMBL" id="MBM6995120.1"/>
    </source>
</evidence>
<proteinExistence type="predicted"/>
<name>A0ABS2H173_9BACL</name>
<sequence>MFINLRQVTSSEAPVKIHQTLDVSRVVKGRRDILAMSPLQVDLQAEPAGGDVVDVKGRLTAELDMTCSRCLKPLKQVVQAEFAESFKQGEAPETDMQTQEEDEDLQYVADDKVDLVPYVEETLLLHLPYAALCQESCKGLCPNCGTDLNEQECGCNTDVIDPRLAALGDFFKNKQVNKE</sequence>
<dbReference type="PANTHER" id="PTHR34374:SF1">
    <property type="entry name" value="LARGE RIBOSOMAL RNA SUBUNIT ACCUMULATION PROTEIN YCED HOMOLOG 1, CHLOROPLASTIC"/>
    <property type="match status" value="1"/>
</dbReference>
<organism evidence="1 2">
    <name type="scientific">Paenibacillus rhizolycopersici</name>
    <dbReference type="NCBI Taxonomy" id="2780073"/>
    <lineage>
        <taxon>Bacteria</taxon>
        <taxon>Bacillati</taxon>
        <taxon>Bacillota</taxon>
        <taxon>Bacilli</taxon>
        <taxon>Bacillales</taxon>
        <taxon>Paenibacillaceae</taxon>
        <taxon>Paenibacillus</taxon>
    </lineage>
</organism>
<dbReference type="EMBL" id="JADCNN020000004">
    <property type="protein sequence ID" value="MBM6995120.1"/>
    <property type="molecule type" value="Genomic_DNA"/>
</dbReference>
<keyword evidence="2" id="KW-1185">Reference proteome</keyword>
<protein>
    <submittedName>
        <fullName evidence="1">DUF177 domain-containing protein</fullName>
    </submittedName>
</protein>
<evidence type="ECO:0000313" key="2">
    <source>
        <dbReference type="Proteomes" id="UP001516620"/>
    </source>
</evidence>
<dbReference type="PANTHER" id="PTHR34374">
    <property type="entry name" value="LARGE RIBOSOMAL RNA SUBUNIT ACCUMULATION PROTEIN YCED HOMOLOG 1, CHLOROPLASTIC"/>
    <property type="match status" value="1"/>
</dbReference>
<dbReference type="RefSeq" id="WP_155607378.1">
    <property type="nucleotide sequence ID" value="NZ_JADCNN020000004.1"/>
</dbReference>
<gene>
    <name evidence="1" type="ORF">IM700_005525</name>
</gene>